<keyword evidence="3" id="KW-1185">Reference proteome</keyword>
<feature type="signal peptide" evidence="1">
    <location>
        <begin position="1"/>
        <end position="23"/>
    </location>
</feature>
<accession>A0A6G7CP79</accession>
<keyword evidence="1" id="KW-0732">Signal</keyword>
<evidence type="ECO:0000256" key="1">
    <source>
        <dbReference type="SAM" id="SignalP"/>
    </source>
</evidence>
<organism evidence="2 3">
    <name type="scientific">Vibrio ziniensis</name>
    <dbReference type="NCBI Taxonomy" id="2711221"/>
    <lineage>
        <taxon>Bacteria</taxon>
        <taxon>Pseudomonadati</taxon>
        <taxon>Pseudomonadota</taxon>
        <taxon>Gammaproteobacteria</taxon>
        <taxon>Vibrionales</taxon>
        <taxon>Vibrionaceae</taxon>
        <taxon>Vibrio</taxon>
    </lineage>
</organism>
<feature type="chain" id="PRO_5026353058" description="Porin" evidence="1">
    <location>
        <begin position="24"/>
        <end position="263"/>
    </location>
</feature>
<evidence type="ECO:0000313" key="2">
    <source>
        <dbReference type="EMBL" id="QIH43884.1"/>
    </source>
</evidence>
<dbReference type="KEGG" id="vzi:G5S32_18050"/>
<sequence length="263" mass="28907">MAKTISLSILGLLVSVTSFSSMSEEQAKEVQDMSDPLAVFTQGGIGITDKGLNLKVGQTYDSGKENVAAMNVFELKGIGGGALGIRDNDKALYSSVDDSIDSFRLRNFQANVTNGQGRQLDMSYNVDSDSLDASYSILQALPKMGILNLYPLAGAGVTVANNYDGEGDNGYEIPGTFTVVGMYAKVALTDKIWINYNPMYMHTLSGSDLYKNSYFAGDNNILTHEFAISYQMTPRSNIRYFANWNEKVDFADGDHRIEFNYQF</sequence>
<evidence type="ECO:0008006" key="4">
    <source>
        <dbReference type="Google" id="ProtNLM"/>
    </source>
</evidence>
<protein>
    <recommendedName>
        <fullName evidence="4">Porin</fullName>
    </recommendedName>
</protein>
<proteinExistence type="predicted"/>
<dbReference type="Proteomes" id="UP000503003">
    <property type="component" value="Chromosome 2"/>
</dbReference>
<reference evidence="2 3" key="1">
    <citation type="submission" date="2020-02" db="EMBL/GenBank/DDBJ databases">
        <title>A complete genome of a marine bacterium Vibrio sp. ZWAL4003 isolated from the mangrove sediment with the ability to degrade polysaccharides.</title>
        <authorList>
            <person name="Wu J."/>
            <person name="Qu W."/>
            <person name="Zeng R."/>
        </authorList>
    </citation>
    <scope>NUCLEOTIDE SEQUENCE [LARGE SCALE GENOMIC DNA]</scope>
    <source>
        <strain evidence="2 3">ZWAL4003</strain>
    </source>
</reference>
<evidence type="ECO:0000313" key="3">
    <source>
        <dbReference type="Proteomes" id="UP000503003"/>
    </source>
</evidence>
<dbReference type="EMBL" id="CP049332">
    <property type="protein sequence ID" value="QIH43884.1"/>
    <property type="molecule type" value="Genomic_DNA"/>
</dbReference>
<name>A0A6G7CP79_9VIBR</name>
<dbReference type="AlphaFoldDB" id="A0A6G7CP79"/>
<dbReference type="RefSeq" id="WP_165313550.1">
    <property type="nucleotide sequence ID" value="NZ_CP049332.1"/>
</dbReference>
<gene>
    <name evidence="2" type="ORF">G5S32_18050</name>
</gene>